<dbReference type="InterPro" id="IPR042095">
    <property type="entry name" value="SUMF_sf"/>
</dbReference>
<dbReference type="AlphaFoldDB" id="A0A414D8L1"/>
<proteinExistence type="predicted"/>
<feature type="domain" description="Sulfatase-modifying factor enzyme-like" evidence="1">
    <location>
        <begin position="95"/>
        <end position="194"/>
    </location>
</feature>
<dbReference type="Pfam" id="PF03781">
    <property type="entry name" value="FGE-sulfatase"/>
    <property type="match status" value="1"/>
</dbReference>
<dbReference type="InterPro" id="IPR005532">
    <property type="entry name" value="SUMF_dom"/>
</dbReference>
<gene>
    <name evidence="2" type="ORF">DW812_08450</name>
</gene>
<sequence length="456" mass="50342">MPRVRAGMECKQAGGDPVVRLQVPDLPQQIQKRSKTMRNEVIYDKNGRPDIMVVFTPSELGLPDTLRGRKVKEYAISKYPNTLIDGVPHSLPFMKPAVNISHDEAIRLCESKGEGWHLITNDEWVALGFWSWDNDTMPTGNTASGKSHSHPEQTGTTYEGGCGKTLTGSGPVQWNHDGTAHGVADMCGNIWEHVGGVRFMDGMPQVIPNNGAAYGADQSKDSPEWEAIYTEDGDPVYYNVHDGEITLQPVHPDGTDYDGVKFADLEARSDMDVPDKLKDLGLYPADGYESDEYFWLDSNGERVIYRGGSWDSGSYAGVFSLYGYYSRSHASSNIGFRAACVRFICDSDTLDDLDSDKKKPEPKKRSILAPDFIGRIKQALARQFQKLYEATHGEDPEGFAELAEKATAEELTKAAALSTALAQVNTAVDMYELTSKQLKLAATTLITIKTEVNDHE</sequence>
<dbReference type="EMBL" id="QSIR01000010">
    <property type="protein sequence ID" value="RHD06787.1"/>
    <property type="molecule type" value="Genomic_DNA"/>
</dbReference>
<dbReference type="Proteomes" id="UP000284472">
    <property type="component" value="Unassembled WGS sequence"/>
</dbReference>
<organism evidence="2 3">
    <name type="scientific">Mediterraneibacter gnavus</name>
    <name type="common">Ruminococcus gnavus</name>
    <dbReference type="NCBI Taxonomy" id="33038"/>
    <lineage>
        <taxon>Bacteria</taxon>
        <taxon>Bacillati</taxon>
        <taxon>Bacillota</taxon>
        <taxon>Clostridia</taxon>
        <taxon>Lachnospirales</taxon>
        <taxon>Lachnospiraceae</taxon>
        <taxon>Mediterraneibacter</taxon>
    </lineage>
</organism>
<dbReference type="SUPFAM" id="SSF56436">
    <property type="entry name" value="C-type lectin-like"/>
    <property type="match status" value="1"/>
</dbReference>
<evidence type="ECO:0000259" key="1">
    <source>
        <dbReference type="Pfam" id="PF03781"/>
    </source>
</evidence>
<name>A0A414D8L1_MEDGN</name>
<dbReference type="Gene3D" id="3.90.1580.10">
    <property type="entry name" value="paralog of FGE (formylglycine-generating enzyme)"/>
    <property type="match status" value="1"/>
</dbReference>
<dbReference type="InterPro" id="IPR016187">
    <property type="entry name" value="CTDL_fold"/>
</dbReference>
<evidence type="ECO:0000313" key="3">
    <source>
        <dbReference type="Proteomes" id="UP000284472"/>
    </source>
</evidence>
<reference evidence="2 3" key="1">
    <citation type="submission" date="2018-08" db="EMBL/GenBank/DDBJ databases">
        <title>A genome reference for cultivated species of the human gut microbiota.</title>
        <authorList>
            <person name="Zou Y."/>
            <person name="Xue W."/>
            <person name="Luo G."/>
        </authorList>
    </citation>
    <scope>NUCLEOTIDE SEQUENCE [LARGE SCALE GENOMIC DNA]</scope>
    <source>
        <strain evidence="2 3">AM32-6</strain>
    </source>
</reference>
<evidence type="ECO:0000313" key="2">
    <source>
        <dbReference type="EMBL" id="RHD06787.1"/>
    </source>
</evidence>
<protein>
    <recommendedName>
        <fullName evidence="1">Sulfatase-modifying factor enzyme-like domain-containing protein</fullName>
    </recommendedName>
</protein>
<accession>A0A414D8L1</accession>
<comment type="caution">
    <text evidence="2">The sequence shown here is derived from an EMBL/GenBank/DDBJ whole genome shotgun (WGS) entry which is preliminary data.</text>
</comment>